<reference evidence="1" key="1">
    <citation type="journal article" date="2018" name="Nat. Plants">
        <title>Whole-genome landscape of Medicago truncatula symbiotic genes.</title>
        <authorList>
            <person name="Pecrix Y."/>
            <person name="Gamas P."/>
            <person name="Carrere S."/>
        </authorList>
    </citation>
    <scope>NUCLEOTIDE SEQUENCE</scope>
    <source>
        <tissue evidence="1">Leaves</tissue>
    </source>
</reference>
<dbReference type="PANTHER" id="PTHR43139:SF25">
    <property type="entry name" value="ALPHA_BETA-HYDROLASES SUPERFAMILY PROTEIN"/>
    <property type="match status" value="1"/>
</dbReference>
<organism evidence="1">
    <name type="scientific">Medicago truncatula</name>
    <name type="common">Barrel medic</name>
    <name type="synonym">Medicago tribuloides</name>
    <dbReference type="NCBI Taxonomy" id="3880"/>
    <lineage>
        <taxon>Eukaryota</taxon>
        <taxon>Viridiplantae</taxon>
        <taxon>Streptophyta</taxon>
        <taxon>Embryophyta</taxon>
        <taxon>Tracheophyta</taxon>
        <taxon>Spermatophyta</taxon>
        <taxon>Magnoliopsida</taxon>
        <taxon>eudicotyledons</taxon>
        <taxon>Gunneridae</taxon>
        <taxon>Pentapetalae</taxon>
        <taxon>rosids</taxon>
        <taxon>fabids</taxon>
        <taxon>Fabales</taxon>
        <taxon>Fabaceae</taxon>
        <taxon>Papilionoideae</taxon>
        <taxon>50 kb inversion clade</taxon>
        <taxon>NPAAA clade</taxon>
        <taxon>Hologalegina</taxon>
        <taxon>IRL clade</taxon>
        <taxon>Trifolieae</taxon>
        <taxon>Medicago</taxon>
    </lineage>
</organism>
<dbReference type="EC" id="3.1.1.23" evidence="1"/>
<comment type="caution">
    <text evidence="1">The sequence shown here is derived from an EMBL/GenBank/DDBJ whole genome shotgun (WGS) entry which is preliminary data.</text>
</comment>
<accession>A0A396GPC1</accession>
<dbReference type="Proteomes" id="UP000265566">
    <property type="component" value="Chromosome 8"/>
</dbReference>
<dbReference type="SUPFAM" id="SSF53474">
    <property type="entry name" value="alpha/beta-Hydrolases"/>
    <property type="match status" value="1"/>
</dbReference>
<dbReference type="EMBL" id="PSQE01000008">
    <property type="protein sequence ID" value="RHN42900.1"/>
    <property type="molecule type" value="Genomic_DNA"/>
</dbReference>
<dbReference type="Gramene" id="rna49404">
    <property type="protein sequence ID" value="RHN42900.1"/>
    <property type="gene ID" value="gene49404"/>
</dbReference>
<dbReference type="GO" id="GO:0047372">
    <property type="term" value="F:monoacylglycerol lipase activity"/>
    <property type="evidence" value="ECO:0007669"/>
    <property type="project" value="UniProtKB-EC"/>
</dbReference>
<name>A0A396GPC1_MEDTR</name>
<gene>
    <name evidence="1" type="ORF">MtrunA17_Chr8g0381981</name>
</gene>
<protein>
    <submittedName>
        <fullName evidence="1">Putative acylglycerol lipase</fullName>
        <ecNumber evidence="1">3.1.1.23</ecNumber>
    </submittedName>
</protein>
<dbReference type="InterPro" id="IPR052370">
    <property type="entry name" value="Meta-cleavage_hydrolase"/>
</dbReference>
<sequence>MENGLFVVKNIDEAAMILIPQTPEKMKQLVKLTFVKPFKVMPACFLTDFIDVMLMQSGLCLHKKWKVMCTEFRQEKKELIETLYKDRKLSNLPKITQPTLIIWGEQDQVFPLELELAHRLKRHLGENAQLVVVKNAGDAINMEKPKELSKIFKSFLIDSTTLPMQENLSNGRKLD</sequence>
<dbReference type="PANTHER" id="PTHR43139">
    <property type="entry name" value="SI:DKEY-122A22.2"/>
    <property type="match status" value="1"/>
</dbReference>
<dbReference type="Gene3D" id="3.40.50.1820">
    <property type="entry name" value="alpha/beta hydrolase"/>
    <property type="match status" value="1"/>
</dbReference>
<dbReference type="AlphaFoldDB" id="A0A396GPC1"/>
<proteinExistence type="predicted"/>
<evidence type="ECO:0000313" key="1">
    <source>
        <dbReference type="EMBL" id="RHN42900.1"/>
    </source>
</evidence>
<keyword evidence="1" id="KW-0378">Hydrolase</keyword>
<dbReference type="InterPro" id="IPR029058">
    <property type="entry name" value="AB_hydrolase_fold"/>
</dbReference>